<dbReference type="Proteomes" id="UP001519667">
    <property type="component" value="Unassembled WGS sequence"/>
</dbReference>
<proteinExistence type="predicted"/>
<evidence type="ECO:0008006" key="4">
    <source>
        <dbReference type="Google" id="ProtNLM"/>
    </source>
</evidence>
<organism evidence="2 3">
    <name type="scientific">Metapseudomonas boanensis</name>
    <dbReference type="NCBI Taxonomy" id="2822138"/>
    <lineage>
        <taxon>Bacteria</taxon>
        <taxon>Pseudomonadati</taxon>
        <taxon>Pseudomonadota</taxon>
        <taxon>Gammaproteobacteria</taxon>
        <taxon>Pseudomonadales</taxon>
        <taxon>Pseudomonadaceae</taxon>
        <taxon>Metapseudomonas</taxon>
    </lineage>
</organism>
<evidence type="ECO:0000313" key="3">
    <source>
        <dbReference type="Proteomes" id="UP001519667"/>
    </source>
</evidence>
<evidence type="ECO:0000256" key="1">
    <source>
        <dbReference type="SAM" id="Phobius"/>
    </source>
</evidence>
<reference evidence="2 3" key="1">
    <citation type="submission" date="2021-04" db="EMBL/GenBank/DDBJ databases">
        <title>Pseudomonas boanensis sp. nov., a bacterium isolated from river water used for household purposes in Boane District, Mozambique.</title>
        <authorList>
            <person name="Nicklasson M."/>
            <person name="Martin-Rodriguez A.J."/>
            <person name="Thorell K."/>
            <person name="Neves L."/>
            <person name="Mussagy A."/>
            <person name="Rydberg H.A."/>
            <person name="Hernroth B."/>
            <person name="Svensson-Stadler L."/>
            <person name="Sjoling A."/>
        </authorList>
    </citation>
    <scope>NUCLEOTIDE SEQUENCE [LARGE SCALE GENOMIC DNA]</scope>
    <source>
        <strain evidence="2 3">DB1</strain>
    </source>
</reference>
<keyword evidence="1" id="KW-1133">Transmembrane helix</keyword>
<gene>
    <name evidence="2" type="ORF">J7302_06740</name>
</gene>
<comment type="caution">
    <text evidence="2">The sequence shown here is derived from an EMBL/GenBank/DDBJ whole genome shotgun (WGS) entry which is preliminary data.</text>
</comment>
<protein>
    <recommendedName>
        <fullName evidence="4">Type VI secretion protein VasK</fullName>
    </recommendedName>
</protein>
<accession>A0ABS5XHL6</accession>
<name>A0ABS5XHL6_9GAMM</name>
<keyword evidence="1" id="KW-0472">Membrane</keyword>
<sequence>MPVRLDQIPAPAQRPALPRAWLWFGLLVLGLLLGTVLTLWLGDETLTREPGRFWLYALGIPLLAWCGLGVIRAFVFLSYEGYAVGWDERREEVWLREIRRGRRSQQVLGVSLYTALYDERARDAQAPQVEALRGGNSALQVQQAWQGKAPVRHSRLPAGDEKQPEKLLLQLLTQVLADLAQALAPLPADRPLALLLEMDSGLSDDQVVQAWEQAWAESGIRQPLTLTTGAGLAAVDQWLDQRIHDQALLMVVAFQLAPEQVEGSAEAAVGLLFGNRLTQTTLDPLAYLYRPEQERAASTEDLDYATRQALSWAQAEAGSIAGVWLAGIDHKRQADLSTVLHRLAMPVQPGRGHYNLDWSLGHAGPATPWLAIAKAIQANGRPQFVFSGEGSAKDGLWCTAIRPVAAKDLTQDLMPDSIADR</sequence>
<dbReference type="EMBL" id="JAGTIS010000002">
    <property type="protein sequence ID" value="MBT8765827.1"/>
    <property type="molecule type" value="Genomic_DNA"/>
</dbReference>
<dbReference type="RefSeq" id="WP_215372092.1">
    <property type="nucleotide sequence ID" value="NZ_JAGTIS010000002.1"/>
</dbReference>
<keyword evidence="3" id="KW-1185">Reference proteome</keyword>
<feature type="transmembrane region" description="Helical" evidence="1">
    <location>
        <begin position="53"/>
        <end position="79"/>
    </location>
</feature>
<evidence type="ECO:0000313" key="2">
    <source>
        <dbReference type="EMBL" id="MBT8765827.1"/>
    </source>
</evidence>
<feature type="transmembrane region" description="Helical" evidence="1">
    <location>
        <begin position="20"/>
        <end position="41"/>
    </location>
</feature>
<keyword evidence="1" id="KW-0812">Transmembrane</keyword>